<evidence type="ECO:0000313" key="2">
    <source>
        <dbReference type="EMBL" id="NER29117.1"/>
    </source>
</evidence>
<name>A0A6B3NBR7_9CYAN</name>
<dbReference type="Pfam" id="PF04326">
    <property type="entry name" value="SLFN_AlbA_2"/>
    <property type="match status" value="1"/>
</dbReference>
<dbReference type="Gene3D" id="3.30.565.60">
    <property type="match status" value="1"/>
</dbReference>
<dbReference type="InterPro" id="IPR007421">
    <property type="entry name" value="Schlafen_AlbA_2_dom"/>
</dbReference>
<dbReference type="EMBL" id="JAAHFQ010000311">
    <property type="protein sequence ID" value="NER29117.1"/>
    <property type="molecule type" value="Genomic_DNA"/>
</dbReference>
<dbReference type="InterPro" id="IPR038461">
    <property type="entry name" value="Schlafen_AlbA_2_dom_sf"/>
</dbReference>
<dbReference type="Gene3D" id="3.30.950.30">
    <property type="entry name" value="Schlafen, AAA domain"/>
    <property type="match status" value="1"/>
</dbReference>
<dbReference type="PANTHER" id="PTHR30595:SF6">
    <property type="entry name" value="SCHLAFEN ALBA-2 DOMAIN-CONTAINING PROTEIN"/>
    <property type="match status" value="1"/>
</dbReference>
<protein>
    <recommendedName>
        <fullName evidence="1">Schlafen AlbA-2 domain-containing protein</fullName>
    </recommendedName>
</protein>
<dbReference type="Pfam" id="PF13749">
    <property type="entry name" value="HATPase_c_4"/>
    <property type="match status" value="1"/>
</dbReference>
<sequence length="311" mass="34916">MDDEELATLLRDLESDRVERKASISDRKVIRQAICAFANDLSNHQQPGILFIGVDDDGSCANLSITDQLLLTLSDMRSDGNILPFPSIVVQNKTIDGCELVVLIVEPSDAPPVRFNGRVWVRVGPRKATATREEERRLSEKRRAKDLPFDLQALVSATVDDFDLDMFRRTYLPSSLAIEIIEENQRPIEQQLTSMRFATVELPPKPTVLGILVFGNEPRQFIPGAYIQFLRIEIQNPGGSFGQVNKQNFGQPGVTDYRNPHLAEAMKNLGYVQRFGIGIQLARQQLQKNGNPSPELVVEDSHVLVTVRRNL</sequence>
<comment type="caution">
    <text evidence="2">The sequence shown here is derived from an EMBL/GenBank/DDBJ whole genome shotgun (WGS) entry which is preliminary data.</text>
</comment>
<proteinExistence type="predicted"/>
<gene>
    <name evidence="2" type="ORF">F6J89_16145</name>
</gene>
<dbReference type="PANTHER" id="PTHR30595">
    <property type="entry name" value="GLPR-RELATED TRANSCRIPTIONAL REPRESSOR"/>
    <property type="match status" value="1"/>
</dbReference>
<organism evidence="2">
    <name type="scientific">Symploca sp. SIO1C4</name>
    <dbReference type="NCBI Taxonomy" id="2607765"/>
    <lineage>
        <taxon>Bacteria</taxon>
        <taxon>Bacillati</taxon>
        <taxon>Cyanobacteriota</taxon>
        <taxon>Cyanophyceae</taxon>
        <taxon>Coleofasciculales</taxon>
        <taxon>Coleofasciculaceae</taxon>
        <taxon>Symploca</taxon>
    </lineage>
</organism>
<dbReference type="InterPro" id="IPR038475">
    <property type="entry name" value="RecG_C_sf"/>
</dbReference>
<dbReference type="AlphaFoldDB" id="A0A6B3NBR7"/>
<evidence type="ECO:0000259" key="1">
    <source>
        <dbReference type="Pfam" id="PF04326"/>
    </source>
</evidence>
<reference evidence="2" key="1">
    <citation type="submission" date="2019-11" db="EMBL/GenBank/DDBJ databases">
        <title>Genomic insights into an expanded diversity of filamentous marine cyanobacteria reveals the extraordinary biosynthetic potential of Moorea and Okeania.</title>
        <authorList>
            <person name="Ferreira Leao T."/>
            <person name="Wang M."/>
            <person name="Moss N."/>
            <person name="Da Silva R."/>
            <person name="Sanders J."/>
            <person name="Nurk S."/>
            <person name="Gurevich A."/>
            <person name="Humphrey G."/>
            <person name="Reher R."/>
            <person name="Zhu Q."/>
            <person name="Belda-Ferre P."/>
            <person name="Glukhov E."/>
            <person name="Rex R."/>
            <person name="Dorrestein P.C."/>
            <person name="Knight R."/>
            <person name="Pevzner P."/>
            <person name="Gerwick W.H."/>
            <person name="Gerwick L."/>
        </authorList>
    </citation>
    <scope>NUCLEOTIDE SEQUENCE</scope>
    <source>
        <strain evidence="2">SIO1C4</strain>
    </source>
</reference>
<feature type="domain" description="Schlafen AlbA-2" evidence="1">
    <location>
        <begin position="14"/>
        <end position="129"/>
    </location>
</feature>
<accession>A0A6B3NBR7</accession>